<dbReference type="Pfam" id="PF00248">
    <property type="entry name" value="Aldo_ket_red"/>
    <property type="match status" value="1"/>
</dbReference>
<dbReference type="GO" id="GO:0016616">
    <property type="term" value="F:oxidoreductase activity, acting on the CH-OH group of donors, NAD or NADP as acceptor"/>
    <property type="evidence" value="ECO:0007669"/>
    <property type="project" value="UniProtKB-ARBA"/>
</dbReference>
<dbReference type="InterPro" id="IPR036812">
    <property type="entry name" value="NAD(P)_OxRdtase_dom_sf"/>
</dbReference>
<dbReference type="InterPro" id="IPR018170">
    <property type="entry name" value="Aldo/ket_reductase_CS"/>
</dbReference>
<evidence type="ECO:0000256" key="3">
    <source>
        <dbReference type="ARBA" id="ARBA00023002"/>
    </source>
</evidence>
<dbReference type="STRING" id="31234.E3MS54"/>
<keyword evidence="3" id="KW-0560">Oxidoreductase</keyword>
<dbReference type="SUPFAM" id="SSF51430">
    <property type="entry name" value="NAD(P)-linked oxidoreductase"/>
    <property type="match status" value="1"/>
</dbReference>
<evidence type="ECO:0000313" key="6">
    <source>
        <dbReference type="Proteomes" id="UP000008281"/>
    </source>
</evidence>
<dbReference type="HOGENOM" id="CLU_023205_0_1_1"/>
<dbReference type="PRINTS" id="PR00069">
    <property type="entry name" value="ALDKETRDTASE"/>
</dbReference>
<evidence type="ECO:0000313" key="5">
    <source>
        <dbReference type="EMBL" id="EFP08209.1"/>
    </source>
</evidence>
<comment type="similarity">
    <text evidence="1">Belongs to the aldo/keto reductase family.</text>
</comment>
<dbReference type="CTD" id="9818803"/>
<dbReference type="Proteomes" id="UP000008281">
    <property type="component" value="Unassembled WGS sequence"/>
</dbReference>
<evidence type="ECO:0000259" key="4">
    <source>
        <dbReference type="Pfam" id="PF00248"/>
    </source>
</evidence>
<name>E3MS54_CAERE</name>
<dbReference type="OMA" id="CHIEEMR"/>
<gene>
    <name evidence="5" type="ORF">CRE_16877</name>
</gene>
<keyword evidence="2" id="KW-0521">NADP</keyword>
<dbReference type="FunFam" id="3.20.20.100:FF:000002">
    <property type="entry name" value="2,5-diketo-D-gluconic acid reductase A"/>
    <property type="match status" value="1"/>
</dbReference>
<protein>
    <recommendedName>
        <fullName evidence="4">NADP-dependent oxidoreductase domain-containing protein</fullName>
    </recommendedName>
</protein>
<dbReference type="AlphaFoldDB" id="E3MS54"/>
<reference evidence="5" key="1">
    <citation type="submission" date="2007-07" db="EMBL/GenBank/DDBJ databases">
        <title>PCAP assembly of the Caenorhabditis remanei genome.</title>
        <authorList>
            <consortium name="The Caenorhabditis remanei Sequencing Consortium"/>
            <person name="Wilson R.K."/>
        </authorList>
    </citation>
    <scope>NUCLEOTIDE SEQUENCE [LARGE SCALE GENOMIC DNA]</scope>
    <source>
        <strain evidence="5">PB4641</strain>
    </source>
</reference>
<feature type="domain" description="NADP-dependent oxidoreductase" evidence="4">
    <location>
        <begin position="17"/>
        <end position="276"/>
    </location>
</feature>
<dbReference type="PANTHER" id="PTHR43827">
    <property type="entry name" value="2,5-DIKETO-D-GLUCONIC ACID REDUCTASE"/>
    <property type="match status" value="1"/>
</dbReference>
<dbReference type="PROSITE" id="PS00798">
    <property type="entry name" value="ALDOKETO_REDUCTASE_1"/>
    <property type="match status" value="1"/>
</dbReference>
<organism evidence="6">
    <name type="scientific">Caenorhabditis remanei</name>
    <name type="common">Caenorhabditis vulgaris</name>
    <dbReference type="NCBI Taxonomy" id="31234"/>
    <lineage>
        <taxon>Eukaryota</taxon>
        <taxon>Metazoa</taxon>
        <taxon>Ecdysozoa</taxon>
        <taxon>Nematoda</taxon>
        <taxon>Chromadorea</taxon>
        <taxon>Rhabditida</taxon>
        <taxon>Rhabditina</taxon>
        <taxon>Rhabditomorpha</taxon>
        <taxon>Rhabditoidea</taxon>
        <taxon>Rhabditidae</taxon>
        <taxon>Peloderinae</taxon>
        <taxon>Caenorhabditis</taxon>
    </lineage>
</organism>
<dbReference type="KEGG" id="crq:GCK72_013713"/>
<dbReference type="RefSeq" id="XP_003100912.2">
    <property type="nucleotide sequence ID" value="XM_003100864.2"/>
</dbReference>
<dbReference type="InterPro" id="IPR020471">
    <property type="entry name" value="AKR"/>
</dbReference>
<sequence length="290" mass="33259">MAPKFELRNGQKMPKIALGTYLSHGQDLFNVVDKALSVGYRSFDTAKYYENEKELGDALKELLPRYDLKIEDVFITTKIFPYSGENALELMTKDINQSLENLGRQYLDLVLIHYPRPLDTGDKDSRNAMYRKESWLALEKLHADSKVLSIGVSNYEICHIEEMRDYLTIDPAVNQVEYHPHFQRKELREYCQINNILFQAFSPLGRGNKTLLNDSTMVRIANTHQTSVAVIILAWIMRGKNGVVAKTTSGDRAGENFKSVTLKLTDDEFARINELDLATPYVEDRGWEVL</sequence>
<dbReference type="PANTHER" id="PTHR43827:SF3">
    <property type="entry name" value="NADP-DEPENDENT OXIDOREDUCTASE DOMAIN-CONTAINING PROTEIN"/>
    <property type="match status" value="1"/>
</dbReference>
<evidence type="ECO:0000256" key="1">
    <source>
        <dbReference type="ARBA" id="ARBA00007905"/>
    </source>
</evidence>
<dbReference type="GeneID" id="9818803"/>
<evidence type="ECO:0000256" key="2">
    <source>
        <dbReference type="ARBA" id="ARBA00022857"/>
    </source>
</evidence>
<dbReference type="InterPro" id="IPR023210">
    <property type="entry name" value="NADP_OxRdtase_dom"/>
</dbReference>
<dbReference type="OrthoDB" id="416253at2759"/>
<dbReference type="FunCoup" id="E3MS54">
    <property type="interactions" value="104"/>
</dbReference>
<dbReference type="EMBL" id="DS268472">
    <property type="protein sequence ID" value="EFP08209.1"/>
    <property type="molecule type" value="Genomic_DNA"/>
</dbReference>
<dbReference type="PIRSF" id="PIRSF000097">
    <property type="entry name" value="AKR"/>
    <property type="match status" value="1"/>
</dbReference>
<accession>E3MS54</accession>
<dbReference type="Gene3D" id="3.20.20.100">
    <property type="entry name" value="NADP-dependent oxidoreductase domain"/>
    <property type="match status" value="1"/>
</dbReference>
<proteinExistence type="inferred from homology"/>
<dbReference type="eggNOG" id="KOG1577">
    <property type="taxonomic scope" value="Eukaryota"/>
</dbReference>
<keyword evidence="6" id="KW-1185">Reference proteome</keyword>